<evidence type="ECO:0000313" key="2">
    <source>
        <dbReference type="EMBL" id="EAY16679.1"/>
    </source>
</evidence>
<protein>
    <submittedName>
        <fullName evidence="2">Uncharacterized protein</fullName>
    </submittedName>
</protein>
<keyword evidence="3" id="KW-1185">Reference proteome</keyword>
<feature type="transmembrane region" description="Helical" evidence="1">
    <location>
        <begin position="50"/>
        <end position="74"/>
    </location>
</feature>
<dbReference type="VEuPathDB" id="TrichDB:TVAG_066840"/>
<reference evidence="2" key="1">
    <citation type="submission" date="2006-10" db="EMBL/GenBank/DDBJ databases">
        <authorList>
            <person name="Amadeo P."/>
            <person name="Zhao Q."/>
            <person name="Wortman J."/>
            <person name="Fraser-Liggett C."/>
            <person name="Carlton J."/>
        </authorList>
    </citation>
    <scope>NUCLEOTIDE SEQUENCE</scope>
    <source>
        <strain evidence="2">G3</strain>
    </source>
</reference>
<keyword evidence="1" id="KW-0812">Transmembrane</keyword>
<dbReference type="AlphaFoldDB" id="A2DSA0"/>
<dbReference type="EMBL" id="DS113239">
    <property type="protein sequence ID" value="EAY16679.1"/>
    <property type="molecule type" value="Genomic_DNA"/>
</dbReference>
<dbReference type="Proteomes" id="UP000001542">
    <property type="component" value="Unassembled WGS sequence"/>
</dbReference>
<dbReference type="KEGG" id="tva:4774690"/>
<accession>A2DSA0</accession>
<dbReference type="VEuPathDB" id="TrichDB:TVAGG3_0078870"/>
<dbReference type="InParanoid" id="A2DSA0"/>
<proteinExistence type="predicted"/>
<feature type="transmembrane region" description="Helical" evidence="1">
    <location>
        <begin position="27"/>
        <end position="44"/>
    </location>
</feature>
<reference evidence="2" key="2">
    <citation type="journal article" date="2007" name="Science">
        <title>Draft genome sequence of the sexually transmitted pathogen Trichomonas vaginalis.</title>
        <authorList>
            <person name="Carlton J.M."/>
            <person name="Hirt R.P."/>
            <person name="Silva J.C."/>
            <person name="Delcher A.L."/>
            <person name="Schatz M."/>
            <person name="Zhao Q."/>
            <person name="Wortman J.R."/>
            <person name="Bidwell S.L."/>
            <person name="Alsmark U.C.M."/>
            <person name="Besteiro S."/>
            <person name="Sicheritz-Ponten T."/>
            <person name="Noel C.J."/>
            <person name="Dacks J.B."/>
            <person name="Foster P.G."/>
            <person name="Simillion C."/>
            <person name="Van de Peer Y."/>
            <person name="Miranda-Saavedra D."/>
            <person name="Barton G.J."/>
            <person name="Westrop G.D."/>
            <person name="Mueller S."/>
            <person name="Dessi D."/>
            <person name="Fiori P.L."/>
            <person name="Ren Q."/>
            <person name="Paulsen I."/>
            <person name="Zhang H."/>
            <person name="Bastida-Corcuera F.D."/>
            <person name="Simoes-Barbosa A."/>
            <person name="Brown M.T."/>
            <person name="Hayes R.D."/>
            <person name="Mukherjee M."/>
            <person name="Okumura C.Y."/>
            <person name="Schneider R."/>
            <person name="Smith A.J."/>
            <person name="Vanacova S."/>
            <person name="Villalvazo M."/>
            <person name="Haas B.J."/>
            <person name="Pertea M."/>
            <person name="Feldblyum T.V."/>
            <person name="Utterback T.R."/>
            <person name="Shu C.L."/>
            <person name="Osoegawa K."/>
            <person name="de Jong P.J."/>
            <person name="Hrdy I."/>
            <person name="Horvathova L."/>
            <person name="Zubacova Z."/>
            <person name="Dolezal P."/>
            <person name="Malik S.B."/>
            <person name="Logsdon J.M. Jr."/>
            <person name="Henze K."/>
            <person name="Gupta A."/>
            <person name="Wang C.C."/>
            <person name="Dunne R.L."/>
            <person name="Upcroft J.A."/>
            <person name="Upcroft P."/>
            <person name="White O."/>
            <person name="Salzberg S.L."/>
            <person name="Tang P."/>
            <person name="Chiu C.-H."/>
            <person name="Lee Y.-S."/>
            <person name="Embley T.M."/>
            <person name="Coombs G.H."/>
            <person name="Mottram J.C."/>
            <person name="Tachezy J."/>
            <person name="Fraser-Liggett C.M."/>
            <person name="Johnson P.J."/>
        </authorList>
    </citation>
    <scope>NUCLEOTIDE SEQUENCE [LARGE SCALE GENOMIC DNA]</scope>
    <source>
        <strain evidence="2">G3</strain>
    </source>
</reference>
<dbReference type="RefSeq" id="XP_001328902.1">
    <property type="nucleotide sequence ID" value="XM_001328867.1"/>
</dbReference>
<keyword evidence="1" id="KW-0472">Membrane</keyword>
<evidence type="ECO:0000256" key="1">
    <source>
        <dbReference type="SAM" id="Phobius"/>
    </source>
</evidence>
<organism evidence="2 3">
    <name type="scientific">Trichomonas vaginalis (strain ATCC PRA-98 / G3)</name>
    <dbReference type="NCBI Taxonomy" id="412133"/>
    <lineage>
        <taxon>Eukaryota</taxon>
        <taxon>Metamonada</taxon>
        <taxon>Parabasalia</taxon>
        <taxon>Trichomonadida</taxon>
        <taxon>Trichomonadidae</taxon>
        <taxon>Trichomonas</taxon>
    </lineage>
</organism>
<sequence length="98" mass="11149">MNQNYEAFVRSYVENEEKKDPYLRNPWIYIYAIICIGFVLLGISTFSNVLPATVCTVVSIVGTLMSSLVMVVFWDVYQKALKQNNVDDITDISTEAMP</sequence>
<name>A2DSA0_TRIV3</name>
<keyword evidence="1" id="KW-1133">Transmembrane helix</keyword>
<evidence type="ECO:0000313" key="3">
    <source>
        <dbReference type="Proteomes" id="UP000001542"/>
    </source>
</evidence>
<gene>
    <name evidence="2" type="ORF">TVAG_066840</name>
</gene>
<dbReference type="SMR" id="A2DSA0"/>